<dbReference type="KEGG" id="xal:XALC_3149"/>
<dbReference type="PROSITE" id="PS51184">
    <property type="entry name" value="JMJC"/>
    <property type="match status" value="1"/>
</dbReference>
<proteinExistence type="predicted"/>
<sequence length="344" mass="37971">MSALPQRVLTAIAERADCRADALPLEALYDAGEPVVLRGLVSDWSLVQAGLHGPQAAMALLRTHATQQVLAYSYGAPQIGGRPFYNADFTALNFEVRHNDLHGLLEAIATHLDVVQPPAYYLASLPMDTHLPGLRADNAVDFAAHGIAAQPNIWIGNRITASCHYDVPHNLACCAVGQRRFTVFAPEQIENLYPGPLELNPGGQAVSVVDFDAPDFVRYPRFREALMHGRSAVLEPGDALFLPALWWHHVQALESFNVLVNYWWSQAPAQLPAPMPALQHALWALRDRPPPEKAAWRALFDYYVFGAAERAGAHLPAQARQLLGPIDETQARQLRAMLLSRLNR</sequence>
<evidence type="ECO:0000313" key="2">
    <source>
        <dbReference type="EMBL" id="CBA17628.1"/>
    </source>
</evidence>
<dbReference type="SMART" id="SM00558">
    <property type="entry name" value="JmjC"/>
    <property type="match status" value="1"/>
</dbReference>
<dbReference type="InterPro" id="IPR014710">
    <property type="entry name" value="RmlC-like_jellyroll"/>
</dbReference>
<dbReference type="Proteomes" id="UP000001890">
    <property type="component" value="Chromosome"/>
</dbReference>
<dbReference type="Pfam" id="PF13621">
    <property type="entry name" value="Cupin_8"/>
    <property type="match status" value="1"/>
</dbReference>
<dbReference type="InterPro" id="IPR041667">
    <property type="entry name" value="Cupin_8"/>
</dbReference>
<feature type="domain" description="JmjC" evidence="1">
    <location>
        <begin position="114"/>
        <end position="279"/>
    </location>
</feature>
<dbReference type="InterPro" id="IPR003347">
    <property type="entry name" value="JmjC_dom"/>
</dbReference>
<name>D2UGW7_XANAP</name>
<dbReference type="GeneID" id="57878467"/>
<dbReference type="STRING" id="380358.XALC_3149"/>
<evidence type="ECO:0000259" key="1">
    <source>
        <dbReference type="PROSITE" id="PS51184"/>
    </source>
</evidence>
<dbReference type="PANTHER" id="PTHR12461">
    <property type="entry name" value="HYPOXIA-INDUCIBLE FACTOR 1 ALPHA INHIBITOR-RELATED"/>
    <property type="match status" value="1"/>
</dbReference>
<dbReference type="RefSeq" id="WP_012917621.1">
    <property type="nucleotide sequence ID" value="NC_013722.1"/>
</dbReference>
<dbReference type="PATRIC" id="fig|29447.3.peg.3129"/>
<dbReference type="AlphaFoldDB" id="D2UGW7"/>
<keyword evidence="3" id="KW-1185">Reference proteome</keyword>
<protein>
    <recommendedName>
        <fullName evidence="1">JmjC domain-containing protein</fullName>
    </recommendedName>
</protein>
<dbReference type="PANTHER" id="PTHR12461:SF105">
    <property type="entry name" value="HYPOXIA-INDUCIBLE FACTOR 1-ALPHA INHIBITOR"/>
    <property type="match status" value="1"/>
</dbReference>
<accession>D2UGW7</accession>
<dbReference type="SUPFAM" id="SSF51197">
    <property type="entry name" value="Clavaminate synthase-like"/>
    <property type="match status" value="1"/>
</dbReference>
<dbReference type="OrthoDB" id="479699at2"/>
<gene>
    <name evidence="2" type="ordered locus">XALc_3149</name>
</gene>
<organism evidence="2 3">
    <name type="scientific">Xanthomonas albilineans (strain GPE PC73 / CFBP 7063)</name>
    <dbReference type="NCBI Taxonomy" id="380358"/>
    <lineage>
        <taxon>Bacteria</taxon>
        <taxon>Pseudomonadati</taxon>
        <taxon>Pseudomonadota</taxon>
        <taxon>Gammaproteobacteria</taxon>
        <taxon>Lysobacterales</taxon>
        <taxon>Lysobacteraceae</taxon>
        <taxon>Xanthomonas</taxon>
    </lineage>
</organism>
<dbReference type="eggNOG" id="COG2850">
    <property type="taxonomic scope" value="Bacteria"/>
</dbReference>
<dbReference type="EMBL" id="FP565176">
    <property type="protein sequence ID" value="CBA17628.1"/>
    <property type="molecule type" value="Genomic_DNA"/>
</dbReference>
<dbReference type="Gene3D" id="2.60.120.10">
    <property type="entry name" value="Jelly Rolls"/>
    <property type="match status" value="1"/>
</dbReference>
<reference evidence="2 3" key="1">
    <citation type="journal article" date="2009" name="BMC Genomics">
        <title>The complete genome sequence of Xanthomonas albilineans provides new insights into the reductive genome evolution of the xylem-limited Xanthomonadaceae.</title>
        <authorList>
            <person name="Pieretti I."/>
            <person name="Royer M."/>
            <person name="Barbe V."/>
            <person name="Carrere S."/>
            <person name="Koebnik R."/>
            <person name="Cociancich S."/>
            <person name="Couloux A."/>
            <person name="Darrasse A."/>
            <person name="Gouzy J."/>
            <person name="Jacques M.A."/>
            <person name="Lauber E."/>
            <person name="Manceau C."/>
            <person name="Mangenot S."/>
            <person name="Poussier S."/>
            <person name="Segurens B."/>
            <person name="Szurek B."/>
            <person name="Verdier V."/>
            <person name="Arlat M."/>
            <person name="Rott P."/>
        </authorList>
    </citation>
    <scope>NUCLEOTIDE SEQUENCE [LARGE SCALE GENOMIC DNA]</scope>
    <source>
        <strain evidence="3">GPE PC73 / CFBP 7063</strain>
    </source>
</reference>
<evidence type="ECO:0000313" key="3">
    <source>
        <dbReference type="Proteomes" id="UP000001890"/>
    </source>
</evidence>